<dbReference type="InterPro" id="IPR000086">
    <property type="entry name" value="NUDIX_hydrolase_dom"/>
</dbReference>
<dbReference type="EMBL" id="ML978123">
    <property type="protein sequence ID" value="KAF2101841.1"/>
    <property type="molecule type" value="Genomic_DNA"/>
</dbReference>
<reference evidence="2" key="1">
    <citation type="journal article" date="2020" name="Stud. Mycol.">
        <title>101 Dothideomycetes genomes: a test case for predicting lifestyles and emergence of pathogens.</title>
        <authorList>
            <person name="Haridas S."/>
            <person name="Albert R."/>
            <person name="Binder M."/>
            <person name="Bloem J."/>
            <person name="Labutti K."/>
            <person name="Salamov A."/>
            <person name="Andreopoulos B."/>
            <person name="Baker S."/>
            <person name="Barry K."/>
            <person name="Bills G."/>
            <person name="Bluhm B."/>
            <person name="Cannon C."/>
            <person name="Castanera R."/>
            <person name="Culley D."/>
            <person name="Daum C."/>
            <person name="Ezra D."/>
            <person name="Gonzalez J."/>
            <person name="Henrissat B."/>
            <person name="Kuo A."/>
            <person name="Liang C."/>
            <person name="Lipzen A."/>
            <person name="Lutzoni F."/>
            <person name="Magnuson J."/>
            <person name="Mondo S."/>
            <person name="Nolan M."/>
            <person name="Ohm R."/>
            <person name="Pangilinan J."/>
            <person name="Park H.-J."/>
            <person name="Ramirez L."/>
            <person name="Alfaro M."/>
            <person name="Sun H."/>
            <person name="Tritt A."/>
            <person name="Yoshinaga Y."/>
            <person name="Zwiers L.-H."/>
            <person name="Turgeon B."/>
            <person name="Goodwin S."/>
            <person name="Spatafora J."/>
            <person name="Crous P."/>
            <person name="Grigoriev I."/>
        </authorList>
    </citation>
    <scope>NUCLEOTIDE SEQUENCE</scope>
    <source>
        <strain evidence="2">CBS 133067</strain>
    </source>
</reference>
<dbReference type="Gene3D" id="3.90.79.10">
    <property type="entry name" value="Nucleoside Triphosphate Pyrophosphohydrolase"/>
    <property type="match status" value="1"/>
</dbReference>
<evidence type="ECO:0000313" key="2">
    <source>
        <dbReference type="EMBL" id="KAF2101841.1"/>
    </source>
</evidence>
<keyword evidence="3" id="KW-1185">Reference proteome</keyword>
<sequence length="314" mass="35526">MLATKVDYLKLVDEVDNVPYNPDFFNDLYKFFLPGDKRPHGFMLPETVGKMPWSSGFKVDHRLKFVQFVDPLDGNSVEDTAQLFAGALQKTIDTAVDQDLFPNLHGMHSEPYKIIGAKQTIHIERFTASLFGIATRGAHMTAYTRAANGELKFWIPRRAPHLFTYPDMLDSTVAGGVKATHSPFQCIVEEADEEASLPADLVREKAKPVGVLTYMTRNRKSGLVRPDMLYVFDLELPEDVVPKPNDEEVANFTLMSLEETVQAMSRGEFKPNCNLVMIDFFVRHGIITEENEVNYVEIISRMHRRIPVPTSPGM</sequence>
<evidence type="ECO:0000259" key="1">
    <source>
        <dbReference type="PROSITE" id="PS51462"/>
    </source>
</evidence>
<dbReference type="Pfam" id="PF00293">
    <property type="entry name" value="NUDIX"/>
    <property type="match status" value="1"/>
</dbReference>
<gene>
    <name evidence="2" type="ORF">NA57DRAFT_64514</name>
</gene>
<dbReference type="GO" id="GO:0044715">
    <property type="term" value="F:8-oxo-dGDP phosphatase activity"/>
    <property type="evidence" value="ECO:0007669"/>
    <property type="project" value="UniProtKB-ARBA"/>
</dbReference>
<dbReference type="PANTHER" id="PTHR13622:SF8">
    <property type="entry name" value="THIAMIN PYROPHOSPHOKINASE 1"/>
    <property type="match status" value="1"/>
</dbReference>
<dbReference type="CDD" id="cd03676">
    <property type="entry name" value="NUDIX_Tnr3_like"/>
    <property type="match status" value="1"/>
</dbReference>
<protein>
    <submittedName>
        <fullName evidence="2">NUDIX domain-containing protein</fullName>
    </submittedName>
</protein>
<dbReference type="FunFam" id="3.90.79.10:FF:000019">
    <property type="entry name" value="Thiamin pyrophosphokinase, putative"/>
    <property type="match status" value="1"/>
</dbReference>
<dbReference type="InterPro" id="IPR015797">
    <property type="entry name" value="NUDIX_hydrolase-like_dom_sf"/>
</dbReference>
<dbReference type="OrthoDB" id="10261522at2759"/>
<feature type="domain" description="Nudix hydrolase" evidence="1">
    <location>
        <begin position="133"/>
        <end position="277"/>
    </location>
</feature>
<dbReference type="PROSITE" id="PS51462">
    <property type="entry name" value="NUDIX"/>
    <property type="match status" value="1"/>
</dbReference>
<organism evidence="2 3">
    <name type="scientific">Rhizodiscina lignyota</name>
    <dbReference type="NCBI Taxonomy" id="1504668"/>
    <lineage>
        <taxon>Eukaryota</taxon>
        <taxon>Fungi</taxon>
        <taxon>Dikarya</taxon>
        <taxon>Ascomycota</taxon>
        <taxon>Pezizomycotina</taxon>
        <taxon>Dothideomycetes</taxon>
        <taxon>Pleosporomycetidae</taxon>
        <taxon>Aulographales</taxon>
        <taxon>Rhizodiscinaceae</taxon>
        <taxon>Rhizodiscina</taxon>
    </lineage>
</organism>
<proteinExistence type="predicted"/>
<dbReference type="Proteomes" id="UP000799772">
    <property type="component" value="Unassembled WGS sequence"/>
</dbReference>
<evidence type="ECO:0000313" key="3">
    <source>
        <dbReference type="Proteomes" id="UP000799772"/>
    </source>
</evidence>
<dbReference type="SUPFAM" id="SSF55811">
    <property type="entry name" value="Nudix"/>
    <property type="match status" value="1"/>
</dbReference>
<name>A0A9P4IHM2_9PEZI</name>
<comment type="caution">
    <text evidence="2">The sequence shown here is derived from an EMBL/GenBank/DDBJ whole genome shotgun (WGS) entry which is preliminary data.</text>
</comment>
<accession>A0A9P4IHM2</accession>
<dbReference type="AlphaFoldDB" id="A0A9P4IHM2"/>
<dbReference type="PANTHER" id="PTHR13622">
    <property type="entry name" value="THIAMIN PYROPHOSPHOKINASE"/>
    <property type="match status" value="1"/>
</dbReference>